<dbReference type="InterPro" id="IPR011991">
    <property type="entry name" value="ArsR-like_HTH"/>
</dbReference>
<dbReference type="InterPro" id="IPR000485">
    <property type="entry name" value="AsnC-type_HTH_dom"/>
</dbReference>
<dbReference type="Gene3D" id="3.30.70.920">
    <property type="match status" value="1"/>
</dbReference>
<reference evidence="5 6" key="1">
    <citation type="submission" date="2018-01" db="EMBL/GenBank/DDBJ databases">
        <title>The draft genome sequence of Halioglobus japonicus S1-36.</title>
        <authorList>
            <person name="Du Z.-J."/>
            <person name="Shi M.-J."/>
        </authorList>
    </citation>
    <scope>NUCLEOTIDE SEQUENCE [LARGE SCALE GENOMIC DNA]</scope>
    <source>
        <strain evidence="5 6">S1-36</strain>
    </source>
</reference>
<dbReference type="SUPFAM" id="SSF46785">
    <property type="entry name" value="Winged helix' DNA-binding domain"/>
    <property type="match status" value="1"/>
</dbReference>
<dbReference type="AlphaFoldDB" id="A0AAP8MF37"/>
<dbReference type="InterPro" id="IPR019888">
    <property type="entry name" value="Tscrpt_reg_AsnC-like"/>
</dbReference>
<sequence>MSAFDQLDRTDYEILRLLRNNARLSNRELAEQIGLAPSTTLVRVRRLEREGAIRGYVAEFAPEALGVSLQAMIAVKLQHHSLKDLSAFRQHVLSLEEVVQIYHIAGASDFLIHVWVRDAQHLRDLAMVSLTTRPEVAQLETHLIFEHTRNAEMPLYVNVDAD</sequence>
<dbReference type="InterPro" id="IPR036388">
    <property type="entry name" value="WH-like_DNA-bd_sf"/>
</dbReference>
<dbReference type="EMBL" id="PKUR01000002">
    <property type="protein sequence ID" value="PLW86646.1"/>
    <property type="molecule type" value="Genomic_DNA"/>
</dbReference>
<dbReference type="CDD" id="cd00090">
    <property type="entry name" value="HTH_ARSR"/>
    <property type="match status" value="1"/>
</dbReference>
<keyword evidence="1" id="KW-0805">Transcription regulation</keyword>
<evidence type="ECO:0000256" key="1">
    <source>
        <dbReference type="ARBA" id="ARBA00023015"/>
    </source>
</evidence>
<dbReference type="KEGG" id="hja:BST95_10610"/>
<evidence type="ECO:0000313" key="5">
    <source>
        <dbReference type="EMBL" id="PLW86646.1"/>
    </source>
</evidence>
<dbReference type="Gene3D" id="1.10.10.10">
    <property type="entry name" value="Winged helix-like DNA-binding domain superfamily/Winged helix DNA-binding domain"/>
    <property type="match status" value="1"/>
</dbReference>
<dbReference type="SMART" id="SM00344">
    <property type="entry name" value="HTH_ASNC"/>
    <property type="match status" value="1"/>
</dbReference>
<protein>
    <submittedName>
        <fullName evidence="5">Lrp/AsnC family transcriptional regulator</fullName>
    </submittedName>
</protein>
<organism evidence="5 6">
    <name type="scientific">Halioglobus japonicus</name>
    <dbReference type="NCBI Taxonomy" id="930805"/>
    <lineage>
        <taxon>Bacteria</taxon>
        <taxon>Pseudomonadati</taxon>
        <taxon>Pseudomonadota</taxon>
        <taxon>Gammaproteobacteria</taxon>
        <taxon>Cellvibrionales</taxon>
        <taxon>Halieaceae</taxon>
        <taxon>Halioglobus</taxon>
    </lineage>
</organism>
<accession>A0AAP8MF37</accession>
<evidence type="ECO:0000256" key="2">
    <source>
        <dbReference type="ARBA" id="ARBA00023125"/>
    </source>
</evidence>
<keyword evidence="6" id="KW-1185">Reference proteome</keyword>
<keyword evidence="2" id="KW-0238">DNA-binding</keyword>
<gene>
    <name evidence="5" type="ORF">C0029_09635</name>
</gene>
<feature type="domain" description="HTH asnC-type" evidence="4">
    <location>
        <begin position="7"/>
        <end position="68"/>
    </location>
</feature>
<dbReference type="GO" id="GO:0006355">
    <property type="term" value="P:regulation of DNA-templated transcription"/>
    <property type="evidence" value="ECO:0007669"/>
    <property type="project" value="UniProtKB-ARBA"/>
</dbReference>
<dbReference type="GO" id="GO:0043565">
    <property type="term" value="F:sequence-specific DNA binding"/>
    <property type="evidence" value="ECO:0007669"/>
    <property type="project" value="InterPro"/>
</dbReference>
<dbReference type="Pfam" id="PF13412">
    <property type="entry name" value="HTH_24"/>
    <property type="match status" value="1"/>
</dbReference>
<dbReference type="PRINTS" id="PR00033">
    <property type="entry name" value="HTHASNC"/>
</dbReference>
<keyword evidence="3" id="KW-0804">Transcription</keyword>
<dbReference type="InterPro" id="IPR011008">
    <property type="entry name" value="Dimeric_a/b-barrel"/>
</dbReference>
<dbReference type="PANTHER" id="PTHR30154">
    <property type="entry name" value="LEUCINE-RESPONSIVE REGULATORY PROTEIN"/>
    <property type="match status" value="1"/>
</dbReference>
<evidence type="ECO:0000256" key="3">
    <source>
        <dbReference type="ARBA" id="ARBA00023163"/>
    </source>
</evidence>
<dbReference type="InterPro" id="IPR036390">
    <property type="entry name" value="WH_DNA-bd_sf"/>
</dbReference>
<evidence type="ECO:0000259" key="4">
    <source>
        <dbReference type="PROSITE" id="PS50956"/>
    </source>
</evidence>
<dbReference type="Pfam" id="PF01037">
    <property type="entry name" value="AsnC_trans_reg"/>
    <property type="match status" value="1"/>
</dbReference>
<comment type="caution">
    <text evidence="5">The sequence shown here is derived from an EMBL/GenBank/DDBJ whole genome shotgun (WGS) entry which is preliminary data.</text>
</comment>
<dbReference type="Proteomes" id="UP000235162">
    <property type="component" value="Unassembled WGS sequence"/>
</dbReference>
<evidence type="ECO:0000313" key="6">
    <source>
        <dbReference type="Proteomes" id="UP000235162"/>
    </source>
</evidence>
<dbReference type="GO" id="GO:0005829">
    <property type="term" value="C:cytosol"/>
    <property type="evidence" value="ECO:0007669"/>
    <property type="project" value="TreeGrafter"/>
</dbReference>
<dbReference type="SUPFAM" id="SSF54909">
    <property type="entry name" value="Dimeric alpha+beta barrel"/>
    <property type="match status" value="1"/>
</dbReference>
<dbReference type="PROSITE" id="PS50956">
    <property type="entry name" value="HTH_ASNC_2"/>
    <property type="match status" value="1"/>
</dbReference>
<dbReference type="PANTHER" id="PTHR30154:SF54">
    <property type="entry name" value="POSSIBLE TRANSCRIPTIONAL REGULATORY PROTEIN (PROBABLY LRP_ASNC-FAMILY)"/>
    <property type="match status" value="1"/>
</dbReference>
<dbReference type="GO" id="GO:0043200">
    <property type="term" value="P:response to amino acid"/>
    <property type="evidence" value="ECO:0007669"/>
    <property type="project" value="TreeGrafter"/>
</dbReference>
<name>A0AAP8MF37_9GAMM</name>
<dbReference type="InterPro" id="IPR019887">
    <property type="entry name" value="Tscrpt_reg_AsnC/Lrp_C"/>
</dbReference>
<dbReference type="RefSeq" id="WP_066052053.1">
    <property type="nucleotide sequence ID" value="NZ_BMYL01000002.1"/>
</dbReference>
<proteinExistence type="predicted"/>